<organism evidence="1 2">
    <name type="scientific">Tanacetum coccineum</name>
    <dbReference type="NCBI Taxonomy" id="301880"/>
    <lineage>
        <taxon>Eukaryota</taxon>
        <taxon>Viridiplantae</taxon>
        <taxon>Streptophyta</taxon>
        <taxon>Embryophyta</taxon>
        <taxon>Tracheophyta</taxon>
        <taxon>Spermatophyta</taxon>
        <taxon>Magnoliopsida</taxon>
        <taxon>eudicotyledons</taxon>
        <taxon>Gunneridae</taxon>
        <taxon>Pentapetalae</taxon>
        <taxon>asterids</taxon>
        <taxon>campanulids</taxon>
        <taxon>Asterales</taxon>
        <taxon>Asteraceae</taxon>
        <taxon>Asteroideae</taxon>
        <taxon>Anthemideae</taxon>
        <taxon>Anthemidinae</taxon>
        <taxon>Tanacetum</taxon>
    </lineage>
</organism>
<keyword evidence="2" id="KW-1185">Reference proteome</keyword>
<protein>
    <submittedName>
        <fullName evidence="1">Uncharacterized protein</fullName>
    </submittedName>
</protein>
<name>A0ABQ5B6V4_9ASTR</name>
<dbReference type="Proteomes" id="UP001151760">
    <property type="component" value="Unassembled WGS sequence"/>
</dbReference>
<evidence type="ECO:0000313" key="1">
    <source>
        <dbReference type="EMBL" id="GJT09243.1"/>
    </source>
</evidence>
<accession>A0ABQ5B6V4</accession>
<reference evidence="1" key="2">
    <citation type="submission" date="2022-01" db="EMBL/GenBank/DDBJ databases">
        <authorList>
            <person name="Yamashiro T."/>
            <person name="Shiraishi A."/>
            <person name="Satake H."/>
            <person name="Nakayama K."/>
        </authorList>
    </citation>
    <scope>NUCLEOTIDE SEQUENCE</scope>
</reference>
<evidence type="ECO:0000313" key="2">
    <source>
        <dbReference type="Proteomes" id="UP001151760"/>
    </source>
</evidence>
<reference evidence="1" key="1">
    <citation type="journal article" date="2022" name="Int. J. Mol. Sci.">
        <title>Draft Genome of Tanacetum Coccineum: Genomic Comparison of Closely Related Tanacetum-Family Plants.</title>
        <authorList>
            <person name="Yamashiro T."/>
            <person name="Shiraishi A."/>
            <person name="Nakayama K."/>
            <person name="Satake H."/>
        </authorList>
    </citation>
    <scope>NUCLEOTIDE SEQUENCE</scope>
</reference>
<dbReference type="EMBL" id="BQNB010012893">
    <property type="protein sequence ID" value="GJT09243.1"/>
    <property type="molecule type" value="Genomic_DNA"/>
</dbReference>
<comment type="caution">
    <text evidence="1">The sequence shown here is derived from an EMBL/GenBank/DDBJ whole genome shotgun (WGS) entry which is preliminary data.</text>
</comment>
<proteinExistence type="predicted"/>
<gene>
    <name evidence="1" type="ORF">Tco_0856285</name>
</gene>
<sequence>MRFTTINPDDLVEMDLRWNIASYKGGVFQLHKRGHLKGNAGTMEYDSRNREPIDGLCQLKETTTNAFVS</sequence>